<evidence type="ECO:0000259" key="8">
    <source>
        <dbReference type="Pfam" id="PF23764"/>
    </source>
</evidence>
<evidence type="ECO:0000313" key="10">
    <source>
        <dbReference type="Proteomes" id="UP000061809"/>
    </source>
</evidence>
<dbReference type="Pfam" id="PF23764">
    <property type="entry name" value="Beta-barrel_GLAA-B_II"/>
    <property type="match status" value="1"/>
</dbReference>
<keyword evidence="3" id="KW-0732">Signal</keyword>
<evidence type="ECO:0000313" key="9">
    <source>
        <dbReference type="EMBL" id="ALJ60877.1"/>
    </source>
</evidence>
<evidence type="ECO:0000256" key="5">
    <source>
        <dbReference type="ARBA" id="ARBA00022801"/>
    </source>
</evidence>
<evidence type="ECO:0000256" key="3">
    <source>
        <dbReference type="ARBA" id="ARBA00022729"/>
    </source>
</evidence>
<keyword evidence="6 9" id="KW-0326">Glycosidase</keyword>
<accession>A0A0P0GF69</accession>
<dbReference type="GeneID" id="66305014"/>
<dbReference type="RefSeq" id="WP_026367543.1">
    <property type="nucleotide sequence ID" value="NZ_CP012801.1"/>
</dbReference>
<dbReference type="InterPro" id="IPR012334">
    <property type="entry name" value="Pectin_lyas_fold"/>
</dbReference>
<reference evidence="9 10" key="1">
    <citation type="journal article" date="2015" name="Science">
        <title>Genetic determinants of in vivo fitness and diet responsiveness in multiple human gut Bacteroides.</title>
        <authorList>
            <person name="Wu M."/>
            <person name="McNulty N.P."/>
            <person name="Rodionov D.A."/>
            <person name="Khoroshkin M.S."/>
            <person name="Griffin N.W."/>
            <person name="Cheng J."/>
            <person name="Latreille P."/>
            <person name="Kerstetter R.A."/>
            <person name="Terrapon N."/>
            <person name="Henrissat B."/>
            <person name="Osterman A.L."/>
            <person name="Gordon J.I."/>
        </authorList>
    </citation>
    <scope>NUCLEOTIDE SEQUENCE [LARGE SCALE GENOMIC DNA]</scope>
    <source>
        <strain evidence="9 10">WH2</strain>
    </source>
</reference>
<dbReference type="Pfam" id="PF23763">
    <property type="entry name" value="Beta-barrel_GLAA-B_I"/>
    <property type="match status" value="1"/>
</dbReference>
<keyword evidence="5 9" id="KW-0378">Hydrolase</keyword>
<evidence type="ECO:0000256" key="6">
    <source>
        <dbReference type="ARBA" id="ARBA00023295"/>
    </source>
</evidence>
<dbReference type="EMBL" id="CP012801">
    <property type="protein sequence ID" value="ALJ60877.1"/>
    <property type="molecule type" value="Genomic_DNA"/>
</dbReference>
<dbReference type="Gene3D" id="2.160.20.10">
    <property type="entry name" value="Single-stranded right-handed beta-helix, Pectin lyase-like"/>
    <property type="match status" value="2"/>
</dbReference>
<name>A0A0P0GF69_9BACE</name>
<dbReference type="SUPFAM" id="SSF51126">
    <property type="entry name" value="Pectin lyase-like"/>
    <property type="match status" value="1"/>
</dbReference>
<dbReference type="Proteomes" id="UP000061809">
    <property type="component" value="Chromosome"/>
</dbReference>
<evidence type="ECO:0000256" key="4">
    <source>
        <dbReference type="ARBA" id="ARBA00022737"/>
    </source>
</evidence>
<dbReference type="KEGG" id="bcel:BcellWH2_03654"/>
<evidence type="ECO:0000259" key="7">
    <source>
        <dbReference type="Pfam" id="PF23763"/>
    </source>
</evidence>
<dbReference type="GO" id="GO:0004557">
    <property type="term" value="F:alpha-galactosidase activity"/>
    <property type="evidence" value="ECO:0007669"/>
    <property type="project" value="UniProtKB-EC"/>
</dbReference>
<dbReference type="InterPro" id="IPR011050">
    <property type="entry name" value="Pectin_lyase_fold/virulence"/>
</dbReference>
<keyword evidence="4" id="KW-0677">Repeat</keyword>
<sequence>MRKVTIWFILFVWTSTVFAQKRILMENLGVSQDKDITPIVLEALQQADFKDAILVFPKGTYHFYPERAIGKYHAVTNHDNSYKYFAFPLIGCTNIEIDGGGSDFIFHGVMTPFLVENSMGIKLKNFSIDWKEPFYLQAEVLESNALEQYVDIAVNPMTKTEFEGNRLGFVTNGLSLPFLGESMVFDPKTNAVAYNAQSYLLNGVASRKTFDQSLGGNNYRIKARFAKTPAPAGLIYIFKGPNRSNRLAPAIHLTNSSNLHLDKLNIYHAGGMGVIAEKSENIHLNEVNVKLREGSGRMVSTTADATHFCNCKGELVIENCLFENMLDDASNIHGTYVKISELVDKHTIRAGVNHIQQFDYNFASSGDKVEFITNETLLPIAPATVKSFKKINDHLFELSFVEELPATLKVNDAVDNVTWYPTTIFRNNVVRNNRARSILISIRNKTVIENNTFSSMMTSILFEGDLNHWYESGAVDDVLIRNNIFYDCVYGGGKGSVIWINPRMKQTLKDQPYEKNIVIEDNEFRTFDNSILSALSVDGLIFRNNKIIESGTYPKLWPGLPVIEVRDGLNTLIQNNSFEGKEKARIVIDENSSRSLKIDKKQKGFVIDKK</sequence>
<feature type="domain" description="GLAA-B beta-barrel" evidence="8">
    <location>
        <begin position="347"/>
        <end position="414"/>
    </location>
</feature>
<gene>
    <name evidence="9" type="primary">glaB_2</name>
    <name evidence="9" type="ORF">BcellWH2_03654</name>
</gene>
<organism evidence="9 10">
    <name type="scientific">Bacteroides cellulosilyticus</name>
    <dbReference type="NCBI Taxonomy" id="246787"/>
    <lineage>
        <taxon>Bacteria</taxon>
        <taxon>Pseudomonadati</taxon>
        <taxon>Bacteroidota</taxon>
        <taxon>Bacteroidia</taxon>
        <taxon>Bacteroidales</taxon>
        <taxon>Bacteroidaceae</taxon>
        <taxon>Bacteroides</taxon>
    </lineage>
</organism>
<dbReference type="PATRIC" id="fig|246787.4.peg.3771"/>
<dbReference type="InterPro" id="IPR056441">
    <property type="entry name" value="Beta-barrel_GLAA-B_II"/>
</dbReference>
<dbReference type="InterPro" id="IPR057275">
    <property type="entry name" value="Beta-barrel_GLAA-B_I"/>
</dbReference>
<proteinExistence type="predicted"/>
<dbReference type="EC" id="3.2.1.-" evidence="9"/>
<evidence type="ECO:0000256" key="1">
    <source>
        <dbReference type="ARBA" id="ARBA00001255"/>
    </source>
</evidence>
<comment type="catalytic activity">
    <reaction evidence="1">
        <text>Hydrolysis of terminal, non-reducing alpha-D-galactose residues in alpha-D-galactosides, including galactose oligosaccharides, galactomannans and galactolipids.</text>
        <dbReference type="EC" id="3.2.1.22"/>
    </reaction>
</comment>
<protein>
    <submittedName>
        <fullName evidence="9">Alpha-1,3-galactosidase B</fullName>
        <ecNumber evidence="9">3.2.1.-</ecNumber>
    </submittedName>
</protein>
<dbReference type="AlphaFoldDB" id="A0A0P0GF69"/>
<comment type="catalytic activity">
    <reaction evidence="2">
        <text>Hydrolysis of terminal, non-reducing branched (1-&gt;3)-alpha-D-galactosidic residues, producing free D-galactose.</text>
        <dbReference type="EC" id="3.2.1.n1"/>
    </reaction>
</comment>
<evidence type="ECO:0000256" key="2">
    <source>
        <dbReference type="ARBA" id="ARBA00001271"/>
    </source>
</evidence>
<feature type="domain" description="GLAA-B beta-barrel" evidence="7">
    <location>
        <begin position="137"/>
        <end position="231"/>
    </location>
</feature>